<organism evidence="1 2">
    <name type="scientific">Bacteroides fragilis</name>
    <dbReference type="NCBI Taxonomy" id="817"/>
    <lineage>
        <taxon>Bacteria</taxon>
        <taxon>Pseudomonadati</taxon>
        <taxon>Bacteroidota</taxon>
        <taxon>Bacteroidia</taxon>
        <taxon>Bacteroidales</taxon>
        <taxon>Bacteroidaceae</taxon>
        <taxon>Bacteroides</taxon>
    </lineage>
</organism>
<name>A0A412XQ65_BACFG</name>
<dbReference type="Gene3D" id="3.30.1330.60">
    <property type="entry name" value="OmpA-like domain"/>
    <property type="match status" value="1"/>
</dbReference>
<dbReference type="InterPro" id="IPR036737">
    <property type="entry name" value="OmpA-like_sf"/>
</dbReference>
<dbReference type="EMBL" id="QRZH01000036">
    <property type="protein sequence ID" value="RGV47286.1"/>
    <property type="molecule type" value="Genomic_DNA"/>
</dbReference>
<evidence type="ECO:0000313" key="2">
    <source>
        <dbReference type="Proteomes" id="UP000286270"/>
    </source>
</evidence>
<comment type="caution">
    <text evidence="1">The sequence shown here is derived from an EMBL/GenBank/DDBJ whole genome shotgun (WGS) entry which is preliminary data.</text>
</comment>
<dbReference type="InterPro" id="IPR011990">
    <property type="entry name" value="TPR-like_helical_dom_sf"/>
</dbReference>
<sequence length="830" mass="97954">MCVFVACSGMRDLKRQSPRVSVGLPPISPLVVSSVSTLEDTIEEQERTQNVSDKSLLIKNGMEVGVELDTVGRQNITSLILPEVQVSATQWRNVVERNGKISIEFVLGIPKELQHNKRMLDVYPVLLRGAEKDSLDMLRYMGAYFQKRQERGYARYKNYLSHIVPDNADSLEAFGNRRGFMHYMERLNFEKKKLYRKWNEWEKKKQNPNPLYDRMSFFNSRVRISEMKLADIRKFVRYGSNLTALQFVSEWSSDTIKVVNRKLYDRILFFNERKERNRSWLDTRILKERNDNTRWGGFILGMYRNWLKSLPAYNMNRQQPDTLKPVPAKDILAWRKKIEEESRQWKLRRYDVLSRLPQYWMFRDTGDSLLEKCYTRKQERISARMAEVDSADVVRRFISASKVARNERLKAGCYEKFRRYVPFPYGHRMRLNEIVEASDTVYYLYREQVRTDENSSRMYLTVEGSVDDWSRNRFLLPPTDTLTYFVSSMTYFIVDTTRYVQRVIKRDMEVEFSAQLHFRVGKWNIEDTISDNCRELAKIRSMMYEVMTDTVYGLDSLFLSANSSPEGSYSMNMDLSFKRANSVRDVVASYLKHLNDSLNYGTMEYMMDDSGRVMSIQAKELQQKGISELIRVRAEGEDWRYLKRLVSTDERIAHRAGILVLMEEVHNSDVAEKRIAARYPTDYRYMRNELYPQLRRVVFRFFLRRKGMLEEQVLTNEVDTVYANGLNLLKQRRYADALERLRPYEDVNTAVAYMSLGYDEAALRILGKVHETESVFYLRAIVKVRLGKEREAVDDLLQAVEIEPQLRFRANLDPELSALMLKYRLFEGGI</sequence>
<dbReference type="SUPFAM" id="SSF103088">
    <property type="entry name" value="OmpA-like"/>
    <property type="match status" value="1"/>
</dbReference>
<dbReference type="SUPFAM" id="SSF48452">
    <property type="entry name" value="TPR-like"/>
    <property type="match status" value="1"/>
</dbReference>
<gene>
    <name evidence="1" type="ORF">DWW08_22950</name>
</gene>
<evidence type="ECO:0000313" key="1">
    <source>
        <dbReference type="EMBL" id="RGV47286.1"/>
    </source>
</evidence>
<protein>
    <submittedName>
        <fullName evidence="1">Uncharacterized protein</fullName>
    </submittedName>
</protein>
<dbReference type="AlphaFoldDB" id="A0A412XQ65"/>
<dbReference type="Proteomes" id="UP000286270">
    <property type="component" value="Unassembled WGS sequence"/>
</dbReference>
<proteinExistence type="predicted"/>
<accession>A0A412XQ65</accession>
<reference evidence="1 2" key="1">
    <citation type="submission" date="2018-08" db="EMBL/GenBank/DDBJ databases">
        <title>A genome reference for cultivated species of the human gut microbiota.</title>
        <authorList>
            <person name="Zou Y."/>
            <person name="Xue W."/>
            <person name="Luo G."/>
        </authorList>
    </citation>
    <scope>NUCLEOTIDE SEQUENCE [LARGE SCALE GENOMIC DNA]</scope>
    <source>
        <strain evidence="1 2">AF14-26</strain>
    </source>
</reference>